<feature type="domain" description="F-box" evidence="2">
    <location>
        <begin position="88"/>
        <end position="137"/>
    </location>
</feature>
<feature type="region of interest" description="Disordered" evidence="1">
    <location>
        <begin position="1"/>
        <end position="81"/>
    </location>
</feature>
<name>A0A8H3CC73_9AGAM</name>
<feature type="compositionally biased region" description="Low complexity" evidence="1">
    <location>
        <begin position="1"/>
        <end position="24"/>
    </location>
</feature>
<dbReference type="AlphaFoldDB" id="A0A8H3CC73"/>
<dbReference type="EMBL" id="CAJMXA010002184">
    <property type="protein sequence ID" value="CAE6477406.1"/>
    <property type="molecule type" value="Genomic_DNA"/>
</dbReference>
<dbReference type="InterPro" id="IPR036047">
    <property type="entry name" value="F-box-like_dom_sf"/>
</dbReference>
<evidence type="ECO:0000313" key="4">
    <source>
        <dbReference type="Proteomes" id="UP000663853"/>
    </source>
</evidence>
<feature type="compositionally biased region" description="Low complexity" evidence="1">
    <location>
        <begin position="43"/>
        <end position="52"/>
    </location>
</feature>
<proteinExistence type="predicted"/>
<protein>
    <recommendedName>
        <fullName evidence="2">F-box domain-containing protein</fullName>
    </recommendedName>
</protein>
<dbReference type="PROSITE" id="PS50181">
    <property type="entry name" value="FBOX"/>
    <property type="match status" value="1"/>
</dbReference>
<organism evidence="3 4">
    <name type="scientific">Rhizoctonia solani</name>
    <dbReference type="NCBI Taxonomy" id="456999"/>
    <lineage>
        <taxon>Eukaryota</taxon>
        <taxon>Fungi</taxon>
        <taxon>Dikarya</taxon>
        <taxon>Basidiomycota</taxon>
        <taxon>Agaricomycotina</taxon>
        <taxon>Agaricomycetes</taxon>
        <taxon>Cantharellales</taxon>
        <taxon>Ceratobasidiaceae</taxon>
        <taxon>Rhizoctonia</taxon>
    </lineage>
</organism>
<evidence type="ECO:0000256" key="1">
    <source>
        <dbReference type="SAM" id="MobiDB-lite"/>
    </source>
</evidence>
<sequence>MPYQTRSSTRTTSLATRASSTLTRSSRETKAPNTTPRPGQNGKAPAKAASKPKPNRKTKPKEDSPPAPKRARRLGAKHDLQSDGASEIMSLMSLPVEVLIEIARYFHPLDLIMLSRVNKFLRELFMDKHSARIWRSARENLAELPPCPDEISEPQYAAMLFTKRCSTCGGYAPREMDSVMLIRLCTQCWWKQLVDAERVTDPSLLALTRAPVPGDSRKRMLWCLYSEARAVKVELNKLTEAGDEEALQQWKEERQQLVKSRYKNAEPLSEWLRDKERKRVQDQDGLKAARQKEIESRLIELGWEQSDFRCYEEWRLKDWASMVFTTKPLTEQAWDNILPRLLDHLKVNHEERLKREQARRKSARNNAIESWFTTIRGQLSPYARAVPSQSNDLDSELDTTASIDKPVIQGQAFPDRWLTCEWSEYKKLVENDIPHEQFLVDFEKTKPEFQRLTVDWRNTLEARLIEMLPSDTCPPDFNATPFTMTVVTGKRAKPMNKLPVDIQKLLRADVIFANSSNHERSSTWHYPHTYGICGIKFSEMSYNSGAHEVAKALLNVLGLPDASHLGLEAYGKAFRCGRCPQGATVGYYWRDIIDHYIDSVRSWEAKSKDRKVQAAKGFVYVCTHDIGREGPDRPLVWISTKEDTANPYQWNYSKCLLCHKVGLYASVPTQAIVDHVREVHLVEEPTVKVHYK</sequence>
<dbReference type="InterPro" id="IPR001810">
    <property type="entry name" value="F-box_dom"/>
</dbReference>
<accession>A0A8H3CC73</accession>
<evidence type="ECO:0000259" key="2">
    <source>
        <dbReference type="PROSITE" id="PS50181"/>
    </source>
</evidence>
<reference evidence="3" key="1">
    <citation type="submission" date="2021-01" db="EMBL/GenBank/DDBJ databases">
        <authorList>
            <person name="Kaushik A."/>
        </authorList>
    </citation>
    <scope>NUCLEOTIDE SEQUENCE</scope>
    <source>
        <strain evidence="3">AG6-10EEA</strain>
    </source>
</reference>
<dbReference type="Proteomes" id="UP000663853">
    <property type="component" value="Unassembled WGS sequence"/>
</dbReference>
<comment type="caution">
    <text evidence="3">The sequence shown here is derived from an EMBL/GenBank/DDBJ whole genome shotgun (WGS) entry which is preliminary data.</text>
</comment>
<dbReference type="Pfam" id="PF00646">
    <property type="entry name" value="F-box"/>
    <property type="match status" value="1"/>
</dbReference>
<dbReference type="SUPFAM" id="SSF81383">
    <property type="entry name" value="F-box domain"/>
    <property type="match status" value="1"/>
</dbReference>
<evidence type="ECO:0000313" key="3">
    <source>
        <dbReference type="EMBL" id="CAE6477406.1"/>
    </source>
</evidence>
<gene>
    <name evidence="3" type="ORF">RDB_LOCUS83263</name>
</gene>
<dbReference type="CDD" id="cd09917">
    <property type="entry name" value="F-box_SF"/>
    <property type="match status" value="1"/>
</dbReference>